<accession>A0A1H8SAG6</accession>
<gene>
    <name evidence="2" type="ORF">RTCCBAU85039_4745</name>
    <name evidence="3" type="ORF">SAMN05216228_10248</name>
</gene>
<name>A0A1H8SAG6_9HYPH</name>
<feature type="compositionally biased region" description="Polar residues" evidence="1">
    <location>
        <begin position="269"/>
        <end position="279"/>
    </location>
</feature>
<dbReference type="AlphaFoldDB" id="A0A1H8SAG6"/>
<dbReference type="RefSeq" id="WP_244541398.1">
    <property type="nucleotide sequence ID" value="NZ_FNXB01000032.1"/>
</dbReference>
<sequence length="317" mass="35285">MQTNLVGSSVQKSAVISDCRCYRYELRRIWDARKRLLVVCMLNPSTADDETDDPTLRELIYFAKLWGYGGLSVVNLNAFRASHPSEMMAQTACVGPKNREFIEAAFTFACHQGTPFLVAWGNGGDHLGRDEWFIARARLHAVSLICLGKNRDGSPKHPMSRGRHRVPRDQQPIMFRDALPGCVTASETDIQRLRKMRQTHGEASRTGPSSAVDFYRTKAISEGGKQAGAALEVLENEPDPPEELRVTGSSVDGLSRSHRWTPLIVYRGSGNSFPKSKQSGLRPERTQNQRGLDQARFANVCRVSPYRVPIGPQMVGS</sequence>
<dbReference type="EMBL" id="FNXB01000032">
    <property type="protein sequence ID" value="SEI12038.1"/>
    <property type="molecule type" value="Genomic_DNA"/>
</dbReference>
<keyword evidence="5" id="KW-1185">Reference proteome</keyword>
<reference evidence="3 5" key="3">
    <citation type="submission" date="2016-10" db="EMBL/GenBank/DDBJ databases">
        <authorList>
            <person name="Varghese N."/>
            <person name="Submissions S."/>
        </authorList>
    </citation>
    <scope>NUCLEOTIDE SEQUENCE [LARGE SCALE GENOMIC DNA]</scope>
    <source>
        <strain evidence="3 5">CGMCC 1.7071</strain>
    </source>
</reference>
<proteinExistence type="predicted"/>
<evidence type="ECO:0000313" key="2">
    <source>
        <dbReference type="EMBL" id="SEI12038.1"/>
    </source>
</evidence>
<evidence type="ECO:0000256" key="1">
    <source>
        <dbReference type="SAM" id="MobiDB-lite"/>
    </source>
</evidence>
<dbReference type="EMBL" id="FOCV01000024">
    <property type="protein sequence ID" value="SEO75585.1"/>
    <property type="molecule type" value="Genomic_DNA"/>
</dbReference>
<dbReference type="InterPro" id="IPR012441">
    <property type="entry name" value="DUF1643"/>
</dbReference>
<protein>
    <recommendedName>
        <fullName evidence="6">DUF1643 domain-containing protein</fullName>
    </recommendedName>
</protein>
<evidence type="ECO:0008006" key="6">
    <source>
        <dbReference type="Google" id="ProtNLM"/>
    </source>
</evidence>
<dbReference type="STRING" id="501024.RTCCBAU85039_4745"/>
<feature type="region of interest" description="Disordered" evidence="1">
    <location>
        <begin position="268"/>
        <end position="290"/>
    </location>
</feature>
<dbReference type="Pfam" id="PF07799">
    <property type="entry name" value="DUF1643"/>
    <property type="match status" value="1"/>
</dbReference>
<evidence type="ECO:0000313" key="5">
    <source>
        <dbReference type="Proteomes" id="UP000198939"/>
    </source>
</evidence>
<reference evidence="4" key="1">
    <citation type="submission" date="2016-10" db="EMBL/GenBank/DDBJ databases">
        <authorList>
            <person name="Wibberg D."/>
        </authorList>
    </citation>
    <scope>NUCLEOTIDE SEQUENCE [LARGE SCALE GENOMIC DNA]</scope>
</reference>
<evidence type="ECO:0000313" key="4">
    <source>
        <dbReference type="Proteomes" id="UP000183063"/>
    </source>
</evidence>
<evidence type="ECO:0000313" key="3">
    <source>
        <dbReference type="EMBL" id="SEO75585.1"/>
    </source>
</evidence>
<dbReference type="Proteomes" id="UP000198939">
    <property type="component" value="Unassembled WGS sequence"/>
</dbReference>
<organism evidence="2 4">
    <name type="scientific">Rhizobium tibeticum</name>
    <dbReference type="NCBI Taxonomy" id="501024"/>
    <lineage>
        <taxon>Bacteria</taxon>
        <taxon>Pseudomonadati</taxon>
        <taxon>Pseudomonadota</taxon>
        <taxon>Alphaproteobacteria</taxon>
        <taxon>Hyphomicrobiales</taxon>
        <taxon>Rhizobiaceae</taxon>
        <taxon>Rhizobium/Agrobacterium group</taxon>
        <taxon>Rhizobium</taxon>
    </lineage>
</organism>
<reference evidence="2" key="2">
    <citation type="submission" date="2016-10" db="EMBL/GenBank/DDBJ databases">
        <authorList>
            <person name="de Groot N.N."/>
        </authorList>
    </citation>
    <scope>NUCLEOTIDE SEQUENCE [LARGE SCALE GENOMIC DNA]</scope>
    <source>
        <strain evidence="2">CCBAU85039</strain>
    </source>
</reference>
<dbReference type="Proteomes" id="UP000183063">
    <property type="component" value="Unassembled WGS sequence"/>
</dbReference>